<proteinExistence type="predicted"/>
<feature type="chain" id="PRO_5036211657" evidence="1">
    <location>
        <begin position="23"/>
        <end position="108"/>
    </location>
</feature>
<gene>
    <name evidence="2" type="ORF">OSB1V03_LOCUS6363</name>
</gene>
<reference evidence="2" key="1">
    <citation type="submission" date="2020-11" db="EMBL/GenBank/DDBJ databases">
        <authorList>
            <person name="Tran Van P."/>
        </authorList>
    </citation>
    <scope>NUCLEOTIDE SEQUENCE</scope>
</reference>
<keyword evidence="1" id="KW-0732">Signal</keyword>
<dbReference type="EMBL" id="CAJPIZ010003439">
    <property type="protein sequence ID" value="CAG2106360.1"/>
    <property type="molecule type" value="Genomic_DNA"/>
</dbReference>
<name>A0A7R9PYW7_9ACAR</name>
<dbReference type="Proteomes" id="UP000759131">
    <property type="component" value="Unassembled WGS sequence"/>
</dbReference>
<keyword evidence="3" id="KW-1185">Reference proteome</keyword>
<evidence type="ECO:0000256" key="1">
    <source>
        <dbReference type="SAM" id="SignalP"/>
    </source>
</evidence>
<accession>A0A7R9PYW7</accession>
<organism evidence="2">
    <name type="scientific">Medioppia subpectinata</name>
    <dbReference type="NCBI Taxonomy" id="1979941"/>
    <lineage>
        <taxon>Eukaryota</taxon>
        <taxon>Metazoa</taxon>
        <taxon>Ecdysozoa</taxon>
        <taxon>Arthropoda</taxon>
        <taxon>Chelicerata</taxon>
        <taxon>Arachnida</taxon>
        <taxon>Acari</taxon>
        <taxon>Acariformes</taxon>
        <taxon>Sarcoptiformes</taxon>
        <taxon>Oribatida</taxon>
        <taxon>Brachypylina</taxon>
        <taxon>Oppioidea</taxon>
        <taxon>Oppiidae</taxon>
        <taxon>Medioppia</taxon>
    </lineage>
</organism>
<evidence type="ECO:0000313" key="3">
    <source>
        <dbReference type="Proteomes" id="UP000759131"/>
    </source>
</evidence>
<feature type="signal peptide" evidence="1">
    <location>
        <begin position="1"/>
        <end position="22"/>
    </location>
</feature>
<dbReference type="EMBL" id="OC858014">
    <property type="protein sequence ID" value="CAD7625930.1"/>
    <property type="molecule type" value="Genomic_DNA"/>
</dbReference>
<evidence type="ECO:0000313" key="2">
    <source>
        <dbReference type="EMBL" id="CAD7625930.1"/>
    </source>
</evidence>
<sequence>MNCVNCLFIILCMCGLTVRMDALGIDEFPCNDSEEFMSALDQLMATNISHLNTMFTGFEQILIRVKKSDLNHSLISETDMYYMEGDGGEAMNTMPIMFHSVFLDSDAR</sequence>
<dbReference type="AlphaFoldDB" id="A0A7R9PYW7"/>
<protein>
    <submittedName>
        <fullName evidence="2">Uncharacterized protein</fullName>
    </submittedName>
</protein>